<keyword evidence="11" id="KW-1185">Reference proteome</keyword>
<dbReference type="InterPro" id="IPR028146">
    <property type="entry name" value="PRKCSH_N"/>
</dbReference>
<dbReference type="RefSeq" id="XP_025423366.1">
    <property type="nucleotide sequence ID" value="XM_025567581.1"/>
</dbReference>
<name>A0A8B8GL99_9HEMI</name>
<dbReference type="GeneID" id="112692795"/>
<accession>A0A8B8GL99</accession>
<dbReference type="PANTHER" id="PTHR12630">
    <property type="entry name" value="N-LINKED OLIGOSACCHARIDE PROCESSING"/>
    <property type="match status" value="1"/>
</dbReference>
<dbReference type="GO" id="GO:0017177">
    <property type="term" value="C:glucosidase II complex"/>
    <property type="evidence" value="ECO:0007669"/>
    <property type="project" value="TreeGrafter"/>
</dbReference>
<protein>
    <recommendedName>
        <fullName evidence="1">Glucosidase 2 subunit beta</fullName>
    </recommendedName>
</protein>
<evidence type="ECO:0000256" key="2">
    <source>
        <dbReference type="ARBA" id="ARBA00022729"/>
    </source>
</evidence>
<keyword evidence="6" id="KW-0175">Coiled coil</keyword>
<evidence type="ECO:0000256" key="7">
    <source>
        <dbReference type="SAM" id="MobiDB-lite"/>
    </source>
</evidence>
<feature type="coiled-coil region" evidence="6">
    <location>
        <begin position="178"/>
        <end position="230"/>
    </location>
</feature>
<dbReference type="InterPro" id="IPR039794">
    <property type="entry name" value="Gtb1-like"/>
</dbReference>
<dbReference type="InterPro" id="IPR018247">
    <property type="entry name" value="EF_Hand_1_Ca_BS"/>
</dbReference>
<dbReference type="AlphaFoldDB" id="A0A8B8GL99"/>
<evidence type="ECO:0000256" key="5">
    <source>
        <dbReference type="ARBA" id="ARBA00023157"/>
    </source>
</evidence>
<dbReference type="PROSITE" id="PS00018">
    <property type="entry name" value="EF_HAND_1"/>
    <property type="match status" value="1"/>
</dbReference>
<dbReference type="PANTHER" id="PTHR12630:SF1">
    <property type="entry name" value="GLUCOSIDASE 2 SUBUNIT BETA"/>
    <property type="match status" value="1"/>
</dbReference>
<evidence type="ECO:0000313" key="12">
    <source>
        <dbReference type="RefSeq" id="XP_025423366.1"/>
    </source>
</evidence>
<dbReference type="OrthoDB" id="28322at2759"/>
<reference evidence="12" key="1">
    <citation type="submission" date="2025-08" db="UniProtKB">
        <authorList>
            <consortium name="RefSeq"/>
        </authorList>
    </citation>
    <scope>IDENTIFICATION</scope>
    <source>
        <tissue evidence="12">Whole body</tissue>
    </source>
</reference>
<feature type="domain" description="EF-hand" evidence="9">
    <location>
        <begin position="221"/>
        <end position="256"/>
    </location>
</feature>
<evidence type="ECO:0000259" key="9">
    <source>
        <dbReference type="PROSITE" id="PS50222"/>
    </source>
</evidence>
<dbReference type="SUPFAM" id="SSF47473">
    <property type="entry name" value="EF-hand"/>
    <property type="match status" value="1"/>
</dbReference>
<evidence type="ECO:0000256" key="8">
    <source>
        <dbReference type="SAM" id="SignalP"/>
    </source>
</evidence>
<keyword evidence="4" id="KW-0106">Calcium</keyword>
<dbReference type="GO" id="GO:0005509">
    <property type="term" value="F:calcium ion binding"/>
    <property type="evidence" value="ECO:0007669"/>
    <property type="project" value="InterPro"/>
</dbReference>
<dbReference type="Gene3D" id="4.10.400.10">
    <property type="entry name" value="Low-density Lipoprotein Receptor"/>
    <property type="match status" value="1"/>
</dbReference>
<gene>
    <name evidence="12" type="primary">LOC112692795</name>
</gene>
<evidence type="ECO:0000256" key="1">
    <source>
        <dbReference type="ARBA" id="ARBA00022387"/>
    </source>
</evidence>
<feature type="domain" description="MRH" evidence="10">
    <location>
        <begin position="402"/>
        <end position="501"/>
    </location>
</feature>
<dbReference type="PROSITE" id="PS51914">
    <property type="entry name" value="MRH"/>
    <property type="match status" value="1"/>
</dbReference>
<dbReference type="GO" id="GO:0006491">
    <property type="term" value="P:N-glycan processing"/>
    <property type="evidence" value="ECO:0007669"/>
    <property type="project" value="TreeGrafter"/>
</dbReference>
<dbReference type="Gene3D" id="2.70.130.10">
    <property type="entry name" value="Mannose-6-phosphate receptor binding domain"/>
    <property type="match status" value="1"/>
</dbReference>
<proteinExistence type="predicted"/>
<evidence type="ECO:0000256" key="4">
    <source>
        <dbReference type="ARBA" id="ARBA00022837"/>
    </source>
</evidence>
<evidence type="ECO:0000259" key="10">
    <source>
        <dbReference type="PROSITE" id="PS51914"/>
    </source>
</evidence>
<keyword evidence="3" id="KW-0256">Endoplasmic reticulum</keyword>
<dbReference type="Pfam" id="PF13015">
    <property type="entry name" value="PRKCSH_1"/>
    <property type="match status" value="1"/>
</dbReference>
<dbReference type="Pfam" id="PF12999">
    <property type="entry name" value="PRKCSH-like"/>
    <property type="match status" value="1"/>
</dbReference>
<keyword evidence="5" id="KW-1015">Disulfide bond</keyword>
<dbReference type="SUPFAM" id="SSF57424">
    <property type="entry name" value="LDL receptor-like module"/>
    <property type="match status" value="1"/>
</dbReference>
<dbReference type="Proteomes" id="UP000694846">
    <property type="component" value="Unplaced"/>
</dbReference>
<dbReference type="InterPro" id="IPR011992">
    <property type="entry name" value="EF-hand-dom_pair"/>
</dbReference>
<feature type="compositionally biased region" description="Acidic residues" evidence="7">
    <location>
        <begin position="340"/>
        <end position="349"/>
    </location>
</feature>
<dbReference type="InterPro" id="IPR002048">
    <property type="entry name" value="EF_hand_dom"/>
</dbReference>
<feature type="coiled-coil region" evidence="6">
    <location>
        <begin position="359"/>
        <end position="386"/>
    </location>
</feature>
<sequence>MERFYLFITFFFCILTVINCTNIVRPRGIAFERASLYIPDKDFSCFDGSFIIPYSFVNDDYCDCPDASDEPGTSACPNGTFHCSNAGHKSLIIPSSRVNDGICDCCDGSDEWANNNRKGTCENTCEELGRAAREEEERLQKIFMAGHEIRAQLIVKGKELRMEKQNRITELFEQQKDAELLKNDRLNVKEKADEIERSALEKYKVMHDEKRRQEKEQEKLEQQNEAFEIFNEIDTNKDNKIDEEEVDAYNTFDQNKDGIVSQDEKDYFMENKKEINLEDFMSNSWDRLKQLIFAQSSNLKETENPVEEDNDKIEEVEDQDENDDESEPETVEDETKYTDAEELDESQYDEETKLIVENAKQAREAFEEADRKFRDIQREVTHLQESLNKDFGPEDEFAALDGECYELSDREYVYKLCLFDQITQRSKNGGSEVRLGTWNSWIGEPKYRTMLYDRGQHCWNGPQRSTHVRLNCGLEPALISATEPNRCEYAMDFVVPAVCVQHNERPSAPVTEIDHDEL</sequence>
<dbReference type="InterPro" id="IPR044865">
    <property type="entry name" value="MRH_dom"/>
</dbReference>
<feature type="signal peptide" evidence="8">
    <location>
        <begin position="1"/>
        <end position="20"/>
    </location>
</feature>
<dbReference type="PROSITE" id="PS50222">
    <property type="entry name" value="EF_HAND_2"/>
    <property type="match status" value="1"/>
</dbReference>
<keyword evidence="2 8" id="KW-0732">Signal</keyword>
<dbReference type="SUPFAM" id="SSF50911">
    <property type="entry name" value="Mannose 6-phosphate receptor domain"/>
    <property type="match status" value="1"/>
</dbReference>
<dbReference type="InterPro" id="IPR036607">
    <property type="entry name" value="PRKCSH"/>
</dbReference>
<dbReference type="InterPro" id="IPR009011">
    <property type="entry name" value="Man6P_isomerase_rcpt-bd_dom_sf"/>
</dbReference>
<evidence type="ECO:0000313" key="11">
    <source>
        <dbReference type="Proteomes" id="UP000694846"/>
    </source>
</evidence>
<dbReference type="InterPro" id="IPR036055">
    <property type="entry name" value="LDL_receptor-like_sf"/>
</dbReference>
<evidence type="ECO:0000256" key="6">
    <source>
        <dbReference type="SAM" id="Coils"/>
    </source>
</evidence>
<feature type="chain" id="PRO_5034143911" description="Glucosidase 2 subunit beta" evidence="8">
    <location>
        <begin position="21"/>
        <end position="518"/>
    </location>
</feature>
<organism evidence="11 12">
    <name type="scientific">Sipha flava</name>
    <name type="common">yellow sugarcane aphid</name>
    <dbReference type="NCBI Taxonomy" id="143950"/>
    <lineage>
        <taxon>Eukaryota</taxon>
        <taxon>Metazoa</taxon>
        <taxon>Ecdysozoa</taxon>
        <taxon>Arthropoda</taxon>
        <taxon>Hexapoda</taxon>
        <taxon>Insecta</taxon>
        <taxon>Pterygota</taxon>
        <taxon>Neoptera</taxon>
        <taxon>Paraneoptera</taxon>
        <taxon>Hemiptera</taxon>
        <taxon>Sternorrhyncha</taxon>
        <taxon>Aphidomorpha</taxon>
        <taxon>Aphidoidea</taxon>
        <taxon>Aphididae</taxon>
        <taxon>Sipha</taxon>
    </lineage>
</organism>
<dbReference type="CDD" id="cd00112">
    <property type="entry name" value="LDLa"/>
    <property type="match status" value="1"/>
</dbReference>
<feature type="compositionally biased region" description="Acidic residues" evidence="7">
    <location>
        <begin position="304"/>
        <end position="332"/>
    </location>
</feature>
<evidence type="ECO:0000256" key="3">
    <source>
        <dbReference type="ARBA" id="ARBA00022824"/>
    </source>
</evidence>
<feature type="region of interest" description="Disordered" evidence="7">
    <location>
        <begin position="299"/>
        <end position="351"/>
    </location>
</feature>
<dbReference type="InterPro" id="IPR002172">
    <property type="entry name" value="LDrepeatLR_classA_rpt"/>
</dbReference>